<name>A0ABX2TMC2_9PROT</name>
<dbReference type="RefSeq" id="WP_180286308.1">
    <property type="nucleotide sequence ID" value="NZ_JABFDB010000041.1"/>
</dbReference>
<organism evidence="1 2">
    <name type="scientific">Azospirillum oleiclasticum</name>
    <dbReference type="NCBI Taxonomy" id="2735135"/>
    <lineage>
        <taxon>Bacteria</taxon>
        <taxon>Pseudomonadati</taxon>
        <taxon>Pseudomonadota</taxon>
        <taxon>Alphaproteobacteria</taxon>
        <taxon>Rhodospirillales</taxon>
        <taxon>Azospirillaceae</taxon>
        <taxon>Azospirillum</taxon>
    </lineage>
</organism>
<protein>
    <submittedName>
        <fullName evidence="1">Uncharacterized protein</fullName>
    </submittedName>
</protein>
<sequence length="60" mass="6535">MSASPHHPRSPNDVMSVLCDARPSLRALVRHGFVAGDEACALFLDPLWRADVLRAAARLP</sequence>
<accession>A0ABX2TMC2</accession>
<keyword evidence="2" id="KW-1185">Reference proteome</keyword>
<comment type="caution">
    <text evidence="1">The sequence shown here is derived from an EMBL/GenBank/DDBJ whole genome shotgun (WGS) entry which is preliminary data.</text>
</comment>
<proteinExistence type="predicted"/>
<dbReference type="Proteomes" id="UP000584642">
    <property type="component" value="Unassembled WGS sequence"/>
</dbReference>
<evidence type="ECO:0000313" key="2">
    <source>
        <dbReference type="Proteomes" id="UP000584642"/>
    </source>
</evidence>
<gene>
    <name evidence="1" type="ORF">HND93_32920</name>
</gene>
<evidence type="ECO:0000313" key="1">
    <source>
        <dbReference type="EMBL" id="NYZ24532.1"/>
    </source>
</evidence>
<dbReference type="EMBL" id="JABFDB010000041">
    <property type="protein sequence ID" value="NYZ24532.1"/>
    <property type="molecule type" value="Genomic_DNA"/>
</dbReference>
<reference evidence="1 2" key="1">
    <citation type="submission" date="2020-05" db="EMBL/GenBank/DDBJ databases">
        <title>Azospirillum oleiclasticum sp. nov, a nitrogen-fixing and heavy crude oil-emulsifying bacterium isolated from the crude oil of Yumen Oilfield.</title>
        <authorList>
            <person name="Wu D."/>
            <person name="Cai M."/>
            <person name="Zhang X."/>
        </authorList>
    </citation>
    <scope>NUCLEOTIDE SEQUENCE [LARGE SCALE GENOMIC DNA]</scope>
    <source>
        <strain evidence="1 2">ROY-1-1-2</strain>
    </source>
</reference>